<dbReference type="AlphaFoldDB" id="A0A165BVR9"/>
<gene>
    <name evidence="1" type="ORF">EXIGLDRAFT_703986</name>
</gene>
<accession>A0A165BVR9</accession>
<keyword evidence="2" id="KW-1185">Reference proteome</keyword>
<dbReference type="InParanoid" id="A0A165BVR9"/>
<dbReference type="EMBL" id="KV426400">
    <property type="protein sequence ID" value="KZV81328.1"/>
    <property type="molecule type" value="Genomic_DNA"/>
</dbReference>
<protein>
    <recommendedName>
        <fullName evidence="3">ABM domain-containing protein</fullName>
    </recommendedName>
</protein>
<reference evidence="1 2" key="1">
    <citation type="journal article" date="2016" name="Mol. Biol. Evol.">
        <title>Comparative Genomics of Early-Diverging Mushroom-Forming Fungi Provides Insights into the Origins of Lignocellulose Decay Capabilities.</title>
        <authorList>
            <person name="Nagy L.G."/>
            <person name="Riley R."/>
            <person name="Tritt A."/>
            <person name="Adam C."/>
            <person name="Daum C."/>
            <person name="Floudas D."/>
            <person name="Sun H."/>
            <person name="Yadav J.S."/>
            <person name="Pangilinan J."/>
            <person name="Larsson K.H."/>
            <person name="Matsuura K."/>
            <person name="Barry K."/>
            <person name="Labutti K."/>
            <person name="Kuo R."/>
            <person name="Ohm R.A."/>
            <person name="Bhattacharya S.S."/>
            <person name="Shirouzu T."/>
            <person name="Yoshinaga Y."/>
            <person name="Martin F.M."/>
            <person name="Grigoriev I.V."/>
            <person name="Hibbett D.S."/>
        </authorList>
    </citation>
    <scope>NUCLEOTIDE SEQUENCE [LARGE SCALE GENOMIC DNA]</scope>
    <source>
        <strain evidence="1 2">HHB12029</strain>
    </source>
</reference>
<sequence length="219" mass="23982">MPADSPIVSAIVVLHGVSAADERFVALRRTAAQQGGATEQYYGEEKPWSQWRPVVEGVPQPLIWVIQWPKVLPTGFDKAGFREAVNALDANGAAESYSTPFDNAALPRPSLTAPTTEFGFLVIDPARLSDPVIVKAAEKTFTDCYDAPDGGFSGGHWGQGTSHDPTHDRLFTYYMGFESLEACTKYSKTELYALELITLKPATKNAWAIWTVLERASDI</sequence>
<dbReference type="OrthoDB" id="2824656at2759"/>
<dbReference type="Proteomes" id="UP000077266">
    <property type="component" value="Unassembled WGS sequence"/>
</dbReference>
<evidence type="ECO:0000313" key="1">
    <source>
        <dbReference type="EMBL" id="KZV81328.1"/>
    </source>
</evidence>
<name>A0A165BVR9_EXIGL</name>
<evidence type="ECO:0008006" key="3">
    <source>
        <dbReference type="Google" id="ProtNLM"/>
    </source>
</evidence>
<organism evidence="1 2">
    <name type="scientific">Exidia glandulosa HHB12029</name>
    <dbReference type="NCBI Taxonomy" id="1314781"/>
    <lineage>
        <taxon>Eukaryota</taxon>
        <taxon>Fungi</taxon>
        <taxon>Dikarya</taxon>
        <taxon>Basidiomycota</taxon>
        <taxon>Agaricomycotina</taxon>
        <taxon>Agaricomycetes</taxon>
        <taxon>Auriculariales</taxon>
        <taxon>Exidiaceae</taxon>
        <taxon>Exidia</taxon>
    </lineage>
</organism>
<proteinExistence type="predicted"/>
<evidence type="ECO:0000313" key="2">
    <source>
        <dbReference type="Proteomes" id="UP000077266"/>
    </source>
</evidence>